<dbReference type="OrthoDB" id="4104638at2"/>
<dbReference type="EMBL" id="OBEL01000001">
    <property type="protein sequence ID" value="SNZ07214.1"/>
    <property type="molecule type" value="Genomic_DNA"/>
</dbReference>
<dbReference type="RefSeq" id="WP_097152030.1">
    <property type="nucleotide sequence ID" value="NZ_OBEL01000001.1"/>
</dbReference>
<proteinExistence type="predicted"/>
<protein>
    <submittedName>
        <fullName evidence="2">Methyltransferase, FkbM family</fullName>
    </submittedName>
</protein>
<keyword evidence="2" id="KW-0808">Transferase</keyword>
<dbReference type="SUPFAM" id="SSF53335">
    <property type="entry name" value="S-adenosyl-L-methionine-dependent methyltransferases"/>
    <property type="match status" value="1"/>
</dbReference>
<dbReference type="NCBIfam" id="TIGR01444">
    <property type="entry name" value="fkbM_fam"/>
    <property type="match status" value="1"/>
</dbReference>
<dbReference type="Proteomes" id="UP000219439">
    <property type="component" value="Unassembled WGS sequence"/>
</dbReference>
<dbReference type="GO" id="GO:0008168">
    <property type="term" value="F:methyltransferase activity"/>
    <property type="evidence" value="ECO:0007669"/>
    <property type="project" value="UniProtKB-KW"/>
</dbReference>
<dbReference type="AlphaFoldDB" id="A0A285NCH2"/>
<name>A0A285NCH2_9HYPH</name>
<keyword evidence="2" id="KW-0489">Methyltransferase</keyword>
<keyword evidence="3" id="KW-1185">Reference proteome</keyword>
<dbReference type="GO" id="GO:0032259">
    <property type="term" value="P:methylation"/>
    <property type="evidence" value="ECO:0007669"/>
    <property type="project" value="UniProtKB-KW"/>
</dbReference>
<feature type="domain" description="Methyltransferase FkbM" evidence="1">
    <location>
        <begin position="53"/>
        <end position="209"/>
    </location>
</feature>
<dbReference type="PANTHER" id="PTHR32026">
    <property type="entry name" value="METHYLTRANSFERASE-LIKE PROTEIN 24"/>
    <property type="match status" value="1"/>
</dbReference>
<evidence type="ECO:0000259" key="1">
    <source>
        <dbReference type="Pfam" id="PF05050"/>
    </source>
</evidence>
<accession>A0A285NCH2</accession>
<organism evidence="2 3">
    <name type="scientific">Cohaesibacter gelatinilyticus</name>
    <dbReference type="NCBI Taxonomy" id="372072"/>
    <lineage>
        <taxon>Bacteria</taxon>
        <taxon>Pseudomonadati</taxon>
        <taxon>Pseudomonadota</taxon>
        <taxon>Alphaproteobacteria</taxon>
        <taxon>Hyphomicrobiales</taxon>
        <taxon>Cohaesibacteraceae</taxon>
    </lineage>
</organism>
<evidence type="ECO:0000313" key="2">
    <source>
        <dbReference type="EMBL" id="SNZ07214.1"/>
    </source>
</evidence>
<sequence>MTWQKTAEKLKRAYKRSILRDEFLLAHKAWKKAKGDNTLRLDYPLNQSSVVFDVGGYHGDFAAQIQDKFGCKVFIFEPSQAFFTRCQDRFADNTMVHIFPYGLADTTQDVLLSNDDDGSSVFLEQGEGSEKISLHDVTDVLEELSVNTIDLMKINIEGGEFPLLQKLIESGWISRIRHCQIQFHNFVPNAWAMRQTIRAELAKTHDENWNYPFIWESWSLRDSLSDE</sequence>
<dbReference type="InterPro" id="IPR029063">
    <property type="entry name" value="SAM-dependent_MTases_sf"/>
</dbReference>
<dbReference type="PANTHER" id="PTHR32026:SF10">
    <property type="entry name" value="METHYLTRANSFERASE-LIKE PROTEIN 24-RELATED"/>
    <property type="match status" value="1"/>
</dbReference>
<dbReference type="InterPro" id="IPR006342">
    <property type="entry name" value="FkbM_mtfrase"/>
</dbReference>
<evidence type="ECO:0000313" key="3">
    <source>
        <dbReference type="Proteomes" id="UP000219439"/>
    </source>
</evidence>
<dbReference type="InterPro" id="IPR026913">
    <property type="entry name" value="METTL24"/>
</dbReference>
<dbReference type="Gene3D" id="3.40.50.150">
    <property type="entry name" value="Vaccinia Virus protein VP39"/>
    <property type="match status" value="1"/>
</dbReference>
<gene>
    <name evidence="2" type="ORF">SAMN06265368_0730</name>
</gene>
<dbReference type="Pfam" id="PF05050">
    <property type="entry name" value="Methyltransf_21"/>
    <property type="match status" value="1"/>
</dbReference>
<reference evidence="2 3" key="1">
    <citation type="submission" date="2017-09" db="EMBL/GenBank/DDBJ databases">
        <authorList>
            <person name="Ehlers B."/>
            <person name="Leendertz F.H."/>
        </authorList>
    </citation>
    <scope>NUCLEOTIDE SEQUENCE [LARGE SCALE GENOMIC DNA]</scope>
    <source>
        <strain evidence="2 3">DSM 18289</strain>
    </source>
</reference>